<dbReference type="SUPFAM" id="SSF47240">
    <property type="entry name" value="Ferritin-like"/>
    <property type="match status" value="1"/>
</dbReference>
<dbReference type="AlphaFoldDB" id="A0A367PTA1"/>
<feature type="domain" description="YHS" evidence="2">
    <location>
        <begin position="51"/>
        <end position="93"/>
    </location>
</feature>
<name>A0A367PTA1_CUPNE</name>
<gene>
    <name evidence="3" type="ORF">DDK22_01110</name>
</gene>
<sequence>MDWLSHNLSWLLLGGLAVLALIAGQRFISRRTNQESVQRRHTTQQYSPTARDPVTGKKVDVAHAITANFEGRTYFFESEASRTIFKQDPARYVYRH</sequence>
<comment type="caution">
    <text evidence="3">The sequence shown here is derived from an EMBL/GenBank/DDBJ whole genome shotgun (WGS) entry which is preliminary data.</text>
</comment>
<reference evidence="3 4" key="1">
    <citation type="submission" date="2018-04" db="EMBL/GenBank/DDBJ databases">
        <title>Cupriavidus necator CR12 genome sequencing and assembly.</title>
        <authorList>
            <person name="Ben Fekih I."/>
            <person name="Mazhar H.S."/>
            <person name="Bello S.K."/>
            <person name="Rensing C."/>
        </authorList>
    </citation>
    <scope>NUCLEOTIDE SEQUENCE [LARGE SCALE GENOMIC DNA]</scope>
    <source>
        <strain evidence="3 4">CR12</strain>
    </source>
</reference>
<dbReference type="RefSeq" id="WP_114130312.1">
    <property type="nucleotide sequence ID" value="NZ_CP068434.1"/>
</dbReference>
<dbReference type="InterPro" id="IPR009078">
    <property type="entry name" value="Ferritin-like_SF"/>
</dbReference>
<evidence type="ECO:0000256" key="1">
    <source>
        <dbReference type="SAM" id="MobiDB-lite"/>
    </source>
</evidence>
<accession>A0A367PTA1</accession>
<dbReference type="EMBL" id="QDHA01000003">
    <property type="protein sequence ID" value="RCJ10286.1"/>
    <property type="molecule type" value="Genomic_DNA"/>
</dbReference>
<proteinExistence type="predicted"/>
<evidence type="ECO:0000313" key="3">
    <source>
        <dbReference type="EMBL" id="RCJ10286.1"/>
    </source>
</evidence>
<evidence type="ECO:0000259" key="2">
    <source>
        <dbReference type="Pfam" id="PF04945"/>
    </source>
</evidence>
<dbReference type="GO" id="GO:0016491">
    <property type="term" value="F:oxidoreductase activity"/>
    <property type="evidence" value="ECO:0007669"/>
    <property type="project" value="InterPro"/>
</dbReference>
<protein>
    <submittedName>
        <fullName evidence="3">YHS domain-containing protein</fullName>
    </submittedName>
</protein>
<dbReference type="Proteomes" id="UP000253501">
    <property type="component" value="Unassembled WGS sequence"/>
</dbReference>
<evidence type="ECO:0000313" key="4">
    <source>
        <dbReference type="Proteomes" id="UP000253501"/>
    </source>
</evidence>
<dbReference type="InterPro" id="IPR007029">
    <property type="entry name" value="YHS_dom"/>
</dbReference>
<dbReference type="Pfam" id="PF04945">
    <property type="entry name" value="YHS"/>
    <property type="match status" value="1"/>
</dbReference>
<dbReference type="Gene3D" id="1.10.620.20">
    <property type="entry name" value="Ribonucleotide Reductase, subunit A"/>
    <property type="match status" value="1"/>
</dbReference>
<feature type="region of interest" description="Disordered" evidence="1">
    <location>
        <begin position="33"/>
        <end position="53"/>
    </location>
</feature>
<dbReference type="InterPro" id="IPR012348">
    <property type="entry name" value="RNR-like"/>
</dbReference>
<organism evidence="3 4">
    <name type="scientific">Cupriavidus necator</name>
    <name type="common">Alcaligenes eutrophus</name>
    <name type="synonym">Ralstonia eutropha</name>
    <dbReference type="NCBI Taxonomy" id="106590"/>
    <lineage>
        <taxon>Bacteria</taxon>
        <taxon>Pseudomonadati</taxon>
        <taxon>Pseudomonadota</taxon>
        <taxon>Betaproteobacteria</taxon>
        <taxon>Burkholderiales</taxon>
        <taxon>Burkholderiaceae</taxon>
        <taxon>Cupriavidus</taxon>
    </lineage>
</organism>